<sequence length="95" mass="10634">MKILLNEYIHHSPEDAAQSIVECFDSELAAGMKVYDYDFVGARSLIYFEAHGNKYKADCSGWVSIEVYDSNSESSVVYEAAASELEEDIKNAQLL</sequence>
<accession>A0A078MHM1</accession>
<evidence type="ECO:0000313" key="1">
    <source>
        <dbReference type="EMBL" id="CEA05825.1"/>
    </source>
</evidence>
<name>A0A078MHM1_9BACL</name>
<protein>
    <submittedName>
        <fullName evidence="1">Uncharacterized protein</fullName>
    </submittedName>
</protein>
<dbReference type="PATRIC" id="fig|1461583.4.peg.2562"/>
<organism evidence="1">
    <name type="scientific">Metalysinibacillus saudimassiliensis</name>
    <dbReference type="NCBI Taxonomy" id="1461583"/>
    <lineage>
        <taxon>Bacteria</taxon>
        <taxon>Bacillati</taxon>
        <taxon>Bacillota</taxon>
        <taxon>Bacilli</taxon>
        <taxon>Bacillales</taxon>
        <taxon>Caryophanaceae</taxon>
        <taxon>Metalysinibacillus</taxon>
    </lineage>
</organism>
<gene>
    <name evidence="1" type="ORF">BN1050_02670</name>
</gene>
<dbReference type="HOGENOM" id="CLU_2369473_0_0_9"/>
<dbReference type="EMBL" id="LN483079">
    <property type="protein sequence ID" value="CEA05825.1"/>
    <property type="molecule type" value="Genomic_DNA"/>
</dbReference>
<reference evidence="1" key="1">
    <citation type="submission" date="2014-07" db="EMBL/GenBank/DDBJ databases">
        <authorList>
            <person name="Urmite Genomes Urmite Genomes"/>
        </authorList>
    </citation>
    <scope>NUCLEOTIDE SEQUENCE</scope>
    <source>
        <strain evidence="1">13S34_air</strain>
    </source>
</reference>
<proteinExistence type="predicted"/>
<dbReference type="AlphaFoldDB" id="A0A078MHM1"/>